<dbReference type="InterPro" id="IPR023885">
    <property type="entry name" value="4Fe4S-binding_SPASM_dom"/>
</dbReference>
<dbReference type="Gene3D" id="3.20.20.70">
    <property type="entry name" value="Aldolase class I"/>
    <property type="match status" value="1"/>
</dbReference>
<reference evidence="10 11" key="1">
    <citation type="journal article" date="2013" name="Genome Announc.">
        <title>Draft Genome Sequence of the Cellulolytic Bacterium Clostridium papyrosolvens C7 (ATCC 700395).</title>
        <authorList>
            <person name="Zepeda V."/>
            <person name="Dassa B."/>
            <person name="Borovok I."/>
            <person name="Lamed R."/>
            <person name="Bayer E.A."/>
            <person name="Cate J.H."/>
        </authorList>
    </citation>
    <scope>NUCLEOTIDE SEQUENCE [LARGE SCALE GENOMIC DNA]</scope>
    <source>
        <strain evidence="10 11">C7</strain>
    </source>
</reference>
<dbReference type="OrthoDB" id="9782387at2"/>
<dbReference type="STRING" id="1330534.L323_06645"/>
<keyword evidence="2" id="KW-0004">4Fe-4S</keyword>
<keyword evidence="7" id="KW-0411">Iron-sulfur</keyword>
<dbReference type="PROSITE" id="PS00893">
    <property type="entry name" value="NUDIX_BOX"/>
    <property type="match status" value="1"/>
</dbReference>
<evidence type="ECO:0000256" key="1">
    <source>
        <dbReference type="ARBA" id="ARBA00001966"/>
    </source>
</evidence>
<evidence type="ECO:0000313" key="10">
    <source>
        <dbReference type="EMBL" id="EPR12967.1"/>
    </source>
</evidence>
<dbReference type="Pfam" id="PF04055">
    <property type="entry name" value="Radical_SAM"/>
    <property type="match status" value="1"/>
</dbReference>
<dbReference type="SUPFAM" id="SSF102114">
    <property type="entry name" value="Radical SAM enzymes"/>
    <property type="match status" value="1"/>
</dbReference>
<evidence type="ECO:0000313" key="11">
    <source>
        <dbReference type="Proteomes" id="UP000016860"/>
    </source>
</evidence>
<evidence type="ECO:0000256" key="7">
    <source>
        <dbReference type="ARBA" id="ARBA00023014"/>
    </source>
</evidence>
<proteinExistence type="predicted"/>
<dbReference type="SFLD" id="SFLDG01387">
    <property type="entry name" value="BtrN-like_SPASM_domain_contain"/>
    <property type="match status" value="1"/>
</dbReference>
<name>U4R4X8_9FIRM</name>
<dbReference type="PANTHER" id="PTHR11228">
    <property type="entry name" value="RADICAL SAM DOMAIN PROTEIN"/>
    <property type="match status" value="1"/>
</dbReference>
<dbReference type="InterPro" id="IPR050377">
    <property type="entry name" value="Radical_SAM_PqqE_MftC-like"/>
</dbReference>
<dbReference type="SFLD" id="SFLDS00029">
    <property type="entry name" value="Radical_SAM"/>
    <property type="match status" value="2"/>
</dbReference>
<dbReference type="PATRIC" id="fig|1330534.3.peg.1329"/>
<evidence type="ECO:0000259" key="9">
    <source>
        <dbReference type="PROSITE" id="PS51918"/>
    </source>
</evidence>
<dbReference type="InterPro" id="IPR020084">
    <property type="entry name" value="NUDIX_hydrolase_CS"/>
</dbReference>
<feature type="domain" description="Nudix hydrolase" evidence="8">
    <location>
        <begin position="427"/>
        <end position="559"/>
    </location>
</feature>
<dbReference type="InterPro" id="IPR015797">
    <property type="entry name" value="NUDIX_hydrolase-like_dom_sf"/>
</dbReference>
<feature type="domain" description="Radical SAM core" evidence="9">
    <location>
        <begin position="71"/>
        <end position="290"/>
    </location>
</feature>
<dbReference type="GO" id="GO:0051536">
    <property type="term" value="F:iron-sulfur cluster binding"/>
    <property type="evidence" value="ECO:0007669"/>
    <property type="project" value="UniProtKB-KW"/>
</dbReference>
<keyword evidence="4" id="KW-0479">Metal-binding</keyword>
<dbReference type="SMART" id="SM00729">
    <property type="entry name" value="Elp3"/>
    <property type="match status" value="1"/>
</dbReference>
<dbReference type="PANTHER" id="PTHR11228:SF7">
    <property type="entry name" value="PQQA PEPTIDE CYCLASE"/>
    <property type="match status" value="1"/>
</dbReference>
<dbReference type="RefSeq" id="WP_020814898.1">
    <property type="nucleotide sequence ID" value="NZ_ATAY01000022.1"/>
</dbReference>
<organism evidence="10 11">
    <name type="scientific">Ruminiclostridium papyrosolvens C7</name>
    <dbReference type="NCBI Taxonomy" id="1330534"/>
    <lineage>
        <taxon>Bacteria</taxon>
        <taxon>Bacillati</taxon>
        <taxon>Bacillota</taxon>
        <taxon>Clostridia</taxon>
        <taxon>Eubacteriales</taxon>
        <taxon>Oscillospiraceae</taxon>
        <taxon>Ruminiclostridium</taxon>
    </lineage>
</organism>
<dbReference type="SUPFAM" id="SSF55811">
    <property type="entry name" value="Nudix"/>
    <property type="match status" value="1"/>
</dbReference>
<evidence type="ECO:0000256" key="3">
    <source>
        <dbReference type="ARBA" id="ARBA00022691"/>
    </source>
</evidence>
<dbReference type="Gene3D" id="3.90.79.10">
    <property type="entry name" value="Nucleoside Triphosphate Pyrophosphohydrolase"/>
    <property type="match status" value="1"/>
</dbReference>
<dbReference type="GO" id="GO:0016787">
    <property type="term" value="F:hydrolase activity"/>
    <property type="evidence" value="ECO:0007669"/>
    <property type="project" value="UniProtKB-KW"/>
</dbReference>
<dbReference type="AlphaFoldDB" id="U4R4X8"/>
<dbReference type="SFLD" id="SFLDG01067">
    <property type="entry name" value="SPASM/twitch_domain_containing"/>
    <property type="match status" value="2"/>
</dbReference>
<dbReference type="PROSITE" id="PS51462">
    <property type="entry name" value="NUDIX"/>
    <property type="match status" value="1"/>
</dbReference>
<dbReference type="Pfam" id="PF00293">
    <property type="entry name" value="NUDIX"/>
    <property type="match status" value="1"/>
</dbReference>
<dbReference type="InterPro" id="IPR058240">
    <property type="entry name" value="rSAM_sf"/>
</dbReference>
<gene>
    <name evidence="10" type="ORF">L323_06645</name>
</gene>
<dbReference type="InterPro" id="IPR006638">
    <property type="entry name" value="Elp3/MiaA/NifB-like_rSAM"/>
</dbReference>
<keyword evidence="3" id="KW-0949">S-adenosyl-L-methionine</keyword>
<evidence type="ECO:0000256" key="5">
    <source>
        <dbReference type="ARBA" id="ARBA00022801"/>
    </source>
</evidence>
<dbReference type="InterPro" id="IPR000086">
    <property type="entry name" value="NUDIX_hydrolase_dom"/>
</dbReference>
<dbReference type="Proteomes" id="UP000016860">
    <property type="component" value="Unassembled WGS sequence"/>
</dbReference>
<evidence type="ECO:0000259" key="8">
    <source>
        <dbReference type="PROSITE" id="PS51462"/>
    </source>
</evidence>
<protein>
    <submittedName>
        <fullName evidence="10">Radical SAM protein</fullName>
    </submittedName>
</protein>
<dbReference type="CDD" id="cd01335">
    <property type="entry name" value="Radical_SAM"/>
    <property type="match status" value="1"/>
</dbReference>
<evidence type="ECO:0000256" key="4">
    <source>
        <dbReference type="ARBA" id="ARBA00022723"/>
    </source>
</evidence>
<dbReference type="GO" id="GO:0046872">
    <property type="term" value="F:metal ion binding"/>
    <property type="evidence" value="ECO:0007669"/>
    <property type="project" value="UniProtKB-KW"/>
</dbReference>
<sequence length="571" mass="64958">MKTYKIREEKEGAMLFDSLTGSTSYLTELQYQSILRNNSDEFRYLFAENNTPLFSIFKSKKDRESLPSDCLSAPSKVYFEITRRCNLKCVYCYNNSRKDFSKELGKEQIFRLIDELYEAGTFEIRLTGGEPTLHPDFFEIIKYIKDKNFFISLGTNGVWNDELIERIGQSGIRIVIISLDGTEEYNDQSRGKGTFKSITNTIKQLKKFRNITLKINSVICRENMDQLETIVALADELGIAGVNLAPLRVSGRADGSGYGTPLLPADMYSVVAKVTELRKKCKVKIQTYYDIIEAPDLSDKFPSSLLNNKSCAAGIEVAAISPFGEVYGCVVSPANETEDTPAKRLFTAGNLSEGNFIDIWIDSSRWNVYRNLSINKSSKCLECNHYSKRCFGNCVVDSYSQGGSPNAESPLCFVDIMNKKTCTSEKNKIHKIGTAIIIEDSQGKLLLHHRDYNPKIKYPGTWVLFGGGKELGETPEQAIRRELMEELNLDLTDFTFYDNYHYNDEEEEHLQFVYYMKMDLDISGVNLNEGAGLGYFSRDEIHNLQLGFNIREIIEDFFSRQSSKVLFHTNP</sequence>
<dbReference type="InterPro" id="IPR034391">
    <property type="entry name" value="AdoMet-like_SPASM_containing"/>
</dbReference>
<dbReference type="CDD" id="cd18882">
    <property type="entry name" value="NUDIX_Hydrolase"/>
    <property type="match status" value="1"/>
</dbReference>
<evidence type="ECO:0000256" key="2">
    <source>
        <dbReference type="ARBA" id="ARBA00022485"/>
    </source>
</evidence>
<dbReference type="Pfam" id="PF13186">
    <property type="entry name" value="SPASM"/>
    <property type="match status" value="1"/>
</dbReference>
<comment type="cofactor">
    <cofactor evidence="1">
        <name>[4Fe-4S] cluster</name>
        <dbReference type="ChEBI" id="CHEBI:49883"/>
    </cofactor>
</comment>
<dbReference type="InterPro" id="IPR007197">
    <property type="entry name" value="rSAM"/>
</dbReference>
<dbReference type="SFLD" id="SFLDG01386">
    <property type="entry name" value="main_SPASM_domain-containing"/>
    <property type="match status" value="1"/>
</dbReference>
<dbReference type="InterPro" id="IPR013785">
    <property type="entry name" value="Aldolase_TIM"/>
</dbReference>
<comment type="caution">
    <text evidence="10">The sequence shown here is derived from an EMBL/GenBank/DDBJ whole genome shotgun (WGS) entry which is preliminary data.</text>
</comment>
<keyword evidence="6" id="KW-0408">Iron</keyword>
<dbReference type="PROSITE" id="PS51918">
    <property type="entry name" value="RADICAL_SAM"/>
    <property type="match status" value="1"/>
</dbReference>
<keyword evidence="5" id="KW-0378">Hydrolase</keyword>
<dbReference type="EMBL" id="ATAY01000022">
    <property type="protein sequence ID" value="EPR12967.1"/>
    <property type="molecule type" value="Genomic_DNA"/>
</dbReference>
<accession>U4R4X8</accession>
<evidence type="ECO:0000256" key="6">
    <source>
        <dbReference type="ARBA" id="ARBA00023004"/>
    </source>
</evidence>